<dbReference type="Gene3D" id="1.20.1050.10">
    <property type="match status" value="1"/>
</dbReference>
<dbReference type="RefSeq" id="WP_043141332.1">
    <property type="nucleotide sequence ID" value="NZ_JSUQ01000008.1"/>
</dbReference>
<evidence type="ECO:0000313" key="2">
    <source>
        <dbReference type="EMBL" id="KHQ53290.1"/>
    </source>
</evidence>
<organism evidence="2 3">
    <name type="scientific">Mameliella alba</name>
    <dbReference type="NCBI Taxonomy" id="561184"/>
    <lineage>
        <taxon>Bacteria</taxon>
        <taxon>Pseudomonadati</taxon>
        <taxon>Pseudomonadota</taxon>
        <taxon>Alphaproteobacteria</taxon>
        <taxon>Rhodobacterales</taxon>
        <taxon>Roseobacteraceae</taxon>
        <taxon>Mameliella</taxon>
    </lineage>
</organism>
<dbReference type="Gene3D" id="3.40.30.10">
    <property type="entry name" value="Glutaredoxin"/>
    <property type="match status" value="1"/>
</dbReference>
<dbReference type="InterPro" id="IPR050983">
    <property type="entry name" value="GST_Omega/HSP26"/>
</dbReference>
<dbReference type="AlphaFoldDB" id="A0A0B3RQ64"/>
<dbReference type="SUPFAM" id="SSF47616">
    <property type="entry name" value="GST C-terminal domain-like"/>
    <property type="match status" value="1"/>
</dbReference>
<dbReference type="Pfam" id="PF13410">
    <property type="entry name" value="GST_C_2"/>
    <property type="match status" value="1"/>
</dbReference>
<keyword evidence="2" id="KW-0808">Transferase</keyword>
<dbReference type="PANTHER" id="PTHR43968">
    <property type="match status" value="1"/>
</dbReference>
<feature type="domain" description="GST N-terminal" evidence="1">
    <location>
        <begin position="1"/>
        <end position="82"/>
    </location>
</feature>
<dbReference type="Pfam" id="PF13409">
    <property type="entry name" value="GST_N_2"/>
    <property type="match status" value="1"/>
</dbReference>
<dbReference type="OrthoDB" id="9795329at2"/>
<proteinExistence type="predicted"/>
<accession>A0A0B3RQ64</accession>
<comment type="caution">
    <text evidence="2">The sequence shown here is derived from an EMBL/GenBank/DDBJ whole genome shotgun (WGS) entry which is preliminary data.</text>
</comment>
<protein>
    <submittedName>
        <fullName evidence="2">Glutathione S-transferase</fullName>
    </submittedName>
</protein>
<dbReference type="PATRIC" id="fig|1515334.3.peg.2336"/>
<reference evidence="2 3" key="1">
    <citation type="submission" date="2014-10" db="EMBL/GenBank/DDBJ databases">
        <title>Genome sequence of Ponticoccus sp. strain UMTAT08 isolated from clonal culture of toxic dinoflagellate Alexandrium tamiyavanichii.</title>
        <authorList>
            <person name="Gan H.Y."/>
            <person name="Muhd D.-D."/>
            <person name="Mohd Noor M.E."/>
            <person name="Yeong Y.S."/>
            <person name="Usup G."/>
        </authorList>
    </citation>
    <scope>NUCLEOTIDE SEQUENCE [LARGE SCALE GENOMIC DNA]</scope>
    <source>
        <strain evidence="2 3">UMTAT08</strain>
    </source>
</reference>
<name>A0A0B3RQ64_9RHOB</name>
<dbReference type="InterPro" id="IPR036282">
    <property type="entry name" value="Glutathione-S-Trfase_C_sf"/>
</dbReference>
<dbReference type="STRING" id="561184.SAMN05216376_114103"/>
<dbReference type="Proteomes" id="UP000030960">
    <property type="component" value="Unassembled WGS sequence"/>
</dbReference>
<sequence length="201" mass="22370">MQLLQSPASPFVRKVLVTLHETGQLDDVEMVDIATTPITPDPALISANPLGKIPALMRSDGPTLYDSRVICRFLDARAQAGLYPDSRVWDTLTLEATGDAIMEAAVLIVYEERFRPPEKVSMDWIEGQWAKVSRALDALGTRWMSHLHGRMDMGHIAIGCALGYLDFRHEARSWRTGRDTLAAWYAEFSQRPAMIATTPSG</sequence>
<dbReference type="EMBL" id="JSUQ01000008">
    <property type="protein sequence ID" value="KHQ53290.1"/>
    <property type="molecule type" value="Genomic_DNA"/>
</dbReference>
<dbReference type="SUPFAM" id="SSF52833">
    <property type="entry name" value="Thioredoxin-like"/>
    <property type="match status" value="1"/>
</dbReference>
<dbReference type="InterPro" id="IPR004045">
    <property type="entry name" value="Glutathione_S-Trfase_N"/>
</dbReference>
<dbReference type="InterPro" id="IPR036249">
    <property type="entry name" value="Thioredoxin-like_sf"/>
</dbReference>
<dbReference type="PANTHER" id="PTHR43968:SF6">
    <property type="entry name" value="GLUTATHIONE S-TRANSFERASE OMEGA"/>
    <property type="match status" value="1"/>
</dbReference>
<keyword evidence="3" id="KW-1185">Reference proteome</keyword>
<dbReference type="CDD" id="cd03049">
    <property type="entry name" value="GST_N_3"/>
    <property type="match status" value="1"/>
</dbReference>
<dbReference type="PROSITE" id="PS50404">
    <property type="entry name" value="GST_NTER"/>
    <property type="match status" value="1"/>
</dbReference>
<evidence type="ECO:0000259" key="1">
    <source>
        <dbReference type="PROSITE" id="PS50404"/>
    </source>
</evidence>
<dbReference type="GO" id="GO:0016740">
    <property type="term" value="F:transferase activity"/>
    <property type="evidence" value="ECO:0007669"/>
    <property type="project" value="UniProtKB-KW"/>
</dbReference>
<evidence type="ECO:0000313" key="3">
    <source>
        <dbReference type="Proteomes" id="UP000030960"/>
    </source>
</evidence>
<dbReference type="GO" id="GO:0005737">
    <property type="term" value="C:cytoplasm"/>
    <property type="evidence" value="ECO:0007669"/>
    <property type="project" value="TreeGrafter"/>
</dbReference>
<dbReference type="CDD" id="cd03205">
    <property type="entry name" value="GST_C_6"/>
    <property type="match status" value="1"/>
</dbReference>
<gene>
    <name evidence="2" type="ORF">OA50_02317</name>
</gene>